<sequence>MDTKSLARSKRAHSLHHSKKHHPSPKPKPPPGTPSGAAASASAAPGKHTPEKTQPRPKPKPKLPSNWDRYEEEEEEIGSGVAEGGGVQGSDVPAPKSKGADYGYLIAEAQSQSQSQSVSDYPVLDSFVSLGDVLPEFFGGGASTLLSVRGEAVLSWANEDTFVVDDDKATSGHEAPFLSLNLNALAEQLAKVDLAKLLFIEPDLLPPEMHTGPYIGSSEKASDQMQTHKTEAAAQSQLDGPALDDFDREERKEEERKEAGMGRSKSDSVLNFPDDNISVDTSEVSSLGQTIVIESTDQSIEKSDIDPEKRNSTFEAAAAAEAELDALLNSFGETKSTEPSGFGFTKSTPAFQDQTPTSMPQASGRGFICSAAAPAPDSAKIDVLLDDLLEETSNFAQQNTHQSVLQTQQVNSVTKSKELDDFDSWLDTI</sequence>
<feature type="compositionally biased region" description="Basic and acidic residues" evidence="1">
    <location>
        <begin position="220"/>
        <end position="231"/>
    </location>
</feature>
<organism evidence="2">
    <name type="scientific">Eucalyptus grandis</name>
    <name type="common">Flooded gum</name>
    <dbReference type="NCBI Taxonomy" id="71139"/>
    <lineage>
        <taxon>Eukaryota</taxon>
        <taxon>Viridiplantae</taxon>
        <taxon>Streptophyta</taxon>
        <taxon>Embryophyta</taxon>
        <taxon>Tracheophyta</taxon>
        <taxon>Spermatophyta</taxon>
        <taxon>Magnoliopsida</taxon>
        <taxon>eudicotyledons</taxon>
        <taxon>Gunneridae</taxon>
        <taxon>Pentapetalae</taxon>
        <taxon>rosids</taxon>
        <taxon>malvids</taxon>
        <taxon>Myrtales</taxon>
        <taxon>Myrtaceae</taxon>
        <taxon>Myrtoideae</taxon>
        <taxon>Eucalypteae</taxon>
        <taxon>Eucalyptus</taxon>
    </lineage>
</organism>
<dbReference type="STRING" id="71139.A0A058ZZD8"/>
<gene>
    <name evidence="2" type="ORF">EUGRSUZ_K01063</name>
</gene>
<feature type="compositionally biased region" description="Low complexity" evidence="1">
    <location>
        <begin position="34"/>
        <end position="47"/>
    </location>
</feature>
<accession>A0A058ZZD8</accession>
<evidence type="ECO:0000256" key="1">
    <source>
        <dbReference type="SAM" id="MobiDB-lite"/>
    </source>
</evidence>
<dbReference type="EMBL" id="KK198763">
    <property type="protein sequence ID" value="KCW47267.1"/>
    <property type="molecule type" value="Genomic_DNA"/>
</dbReference>
<dbReference type="OrthoDB" id="685075at2759"/>
<dbReference type="Gramene" id="KCW47267">
    <property type="protein sequence ID" value="KCW47267"/>
    <property type="gene ID" value="EUGRSUZ_K01063"/>
</dbReference>
<dbReference type="InterPro" id="IPR053342">
    <property type="entry name" value="Exosome_cofactor/PTGS_suppr"/>
</dbReference>
<name>A0A058ZZD8_EUCGR</name>
<feature type="region of interest" description="Disordered" evidence="1">
    <location>
        <begin position="1"/>
        <end position="97"/>
    </location>
</feature>
<dbReference type="FunCoup" id="A0A058ZZD8">
    <property type="interactions" value="1118"/>
</dbReference>
<feature type="compositionally biased region" description="Basic residues" evidence="1">
    <location>
        <begin position="7"/>
        <end position="25"/>
    </location>
</feature>
<dbReference type="eggNOG" id="ENOG502QPUK">
    <property type="taxonomic scope" value="Eukaryota"/>
</dbReference>
<feature type="region of interest" description="Disordered" evidence="1">
    <location>
        <begin position="215"/>
        <end position="272"/>
    </location>
</feature>
<dbReference type="KEGG" id="egr:104424953"/>
<dbReference type="InParanoid" id="A0A058ZZD8"/>
<dbReference type="PANTHER" id="PTHR37260:SF2">
    <property type="entry name" value="PROTEIN ECERIFERUM 16"/>
    <property type="match status" value="1"/>
</dbReference>
<dbReference type="OMA" id="ILSWMED"/>
<dbReference type="AlphaFoldDB" id="A0A058ZZD8"/>
<feature type="compositionally biased region" description="Basic and acidic residues" evidence="1">
    <location>
        <begin position="248"/>
        <end position="266"/>
    </location>
</feature>
<proteinExistence type="predicted"/>
<protein>
    <submittedName>
        <fullName evidence="2">Uncharacterized protein</fullName>
    </submittedName>
</protein>
<reference evidence="2" key="1">
    <citation type="submission" date="2013-07" db="EMBL/GenBank/DDBJ databases">
        <title>The genome of Eucalyptus grandis.</title>
        <authorList>
            <person name="Schmutz J."/>
            <person name="Hayes R."/>
            <person name="Myburg A."/>
            <person name="Tuskan G."/>
            <person name="Grattapaglia D."/>
            <person name="Rokhsar D.S."/>
        </authorList>
    </citation>
    <scope>NUCLEOTIDE SEQUENCE</scope>
    <source>
        <tissue evidence="2">Leaf extractions</tissue>
    </source>
</reference>
<dbReference type="PANTHER" id="PTHR37260">
    <property type="entry name" value="PHOSPHORELAY PROTEIN"/>
    <property type="match status" value="1"/>
</dbReference>
<evidence type="ECO:0000313" key="2">
    <source>
        <dbReference type="EMBL" id="KCW47267.1"/>
    </source>
</evidence>